<dbReference type="Proteomes" id="UP001594351">
    <property type="component" value="Unassembled WGS sequence"/>
</dbReference>
<dbReference type="EC" id="2.4.-.-" evidence="3"/>
<dbReference type="InterPro" id="IPR001296">
    <property type="entry name" value="Glyco_trans_1"/>
</dbReference>
<dbReference type="Pfam" id="PF00534">
    <property type="entry name" value="Glycos_transf_1"/>
    <property type="match status" value="1"/>
</dbReference>
<dbReference type="EMBL" id="JBHPBY010000221">
    <property type="protein sequence ID" value="MFC1851752.1"/>
    <property type="molecule type" value="Genomic_DNA"/>
</dbReference>
<name>A0ABV6YZX1_UNCC1</name>
<keyword evidence="1 3" id="KW-0808">Transferase</keyword>
<gene>
    <name evidence="3" type="ORF">ACFL27_16295</name>
</gene>
<dbReference type="GO" id="GO:0016757">
    <property type="term" value="F:glycosyltransferase activity"/>
    <property type="evidence" value="ECO:0007669"/>
    <property type="project" value="UniProtKB-KW"/>
</dbReference>
<evidence type="ECO:0000313" key="4">
    <source>
        <dbReference type="Proteomes" id="UP001594351"/>
    </source>
</evidence>
<evidence type="ECO:0000259" key="2">
    <source>
        <dbReference type="Pfam" id="PF00534"/>
    </source>
</evidence>
<dbReference type="CDD" id="cd03801">
    <property type="entry name" value="GT4_PimA-like"/>
    <property type="match status" value="1"/>
</dbReference>
<sequence length="361" mass="41165">MANTKSGVHQVVTGLTYGDAITHHSLAIRGLLRDWGFFSDIFAEHVGSQFIGIGREIEHLPQVIGPNDLIIFHHSIHSKATDIIREISNPLILVYHNITPAFYFLPFNEKYTALLDRGRKELGEFASKAMLALADSEYNRLELEACGFSKTKVFPIIFRESIYRQPFNKVVYQLFRDDYLNIVSVGRIVPQKRIEDLLKTFAIYRQVINNKARLILVGNHRGFEPYLNSLLRLIERLKLGDVYFTGLVPFNELLAYYHLADILVSTSEHEGFCVPLVEGMIFQIPIMARSCGAVPETLSSAGVLFQDRDPLFLAELIHYILENKNLRDQLISNSKKTLSRFSYETSKNNLRSVLQSVLEVS</sequence>
<dbReference type="PANTHER" id="PTHR46401:SF2">
    <property type="entry name" value="GLYCOSYLTRANSFERASE WBBK-RELATED"/>
    <property type="match status" value="1"/>
</dbReference>
<reference evidence="3 4" key="1">
    <citation type="submission" date="2024-09" db="EMBL/GenBank/DDBJ databases">
        <title>Laminarin stimulates single cell rates of sulfate reduction while oxygen inhibits transcriptomic activity in coastal marine sediment.</title>
        <authorList>
            <person name="Lindsay M."/>
            <person name="Orcutt B."/>
            <person name="Emerson D."/>
            <person name="Stepanauskas R."/>
            <person name="D'Angelo T."/>
        </authorList>
    </citation>
    <scope>NUCLEOTIDE SEQUENCE [LARGE SCALE GENOMIC DNA]</scope>
    <source>
        <strain evidence="3">SAG AM-311-K15</strain>
    </source>
</reference>
<proteinExistence type="predicted"/>
<dbReference type="Gene3D" id="3.40.50.2000">
    <property type="entry name" value="Glycogen Phosphorylase B"/>
    <property type="match status" value="2"/>
</dbReference>
<keyword evidence="4" id="KW-1185">Reference proteome</keyword>
<dbReference type="PANTHER" id="PTHR46401">
    <property type="entry name" value="GLYCOSYLTRANSFERASE WBBK-RELATED"/>
    <property type="match status" value="1"/>
</dbReference>
<comment type="caution">
    <text evidence="3">The sequence shown here is derived from an EMBL/GenBank/DDBJ whole genome shotgun (WGS) entry which is preliminary data.</text>
</comment>
<dbReference type="SUPFAM" id="SSF53756">
    <property type="entry name" value="UDP-Glycosyltransferase/glycogen phosphorylase"/>
    <property type="match status" value="1"/>
</dbReference>
<organism evidence="3 4">
    <name type="scientific">candidate division CSSED10-310 bacterium</name>
    <dbReference type="NCBI Taxonomy" id="2855610"/>
    <lineage>
        <taxon>Bacteria</taxon>
        <taxon>Bacteria division CSSED10-310</taxon>
    </lineage>
</organism>
<keyword evidence="3" id="KW-0328">Glycosyltransferase</keyword>
<accession>A0ABV6YZX1</accession>
<feature type="domain" description="Glycosyl transferase family 1" evidence="2">
    <location>
        <begin position="176"/>
        <end position="336"/>
    </location>
</feature>
<protein>
    <submittedName>
        <fullName evidence="3">Glycosyltransferase family 4 protein</fullName>
        <ecNumber evidence="3">2.4.-.-</ecNumber>
    </submittedName>
</protein>
<evidence type="ECO:0000256" key="1">
    <source>
        <dbReference type="ARBA" id="ARBA00022679"/>
    </source>
</evidence>
<evidence type="ECO:0000313" key="3">
    <source>
        <dbReference type="EMBL" id="MFC1851752.1"/>
    </source>
</evidence>